<dbReference type="GO" id="GO:0015562">
    <property type="term" value="F:efflux transmembrane transporter activity"/>
    <property type="evidence" value="ECO:0007669"/>
    <property type="project" value="TreeGrafter"/>
</dbReference>
<feature type="coiled-coil region" evidence="2">
    <location>
        <begin position="91"/>
        <end position="156"/>
    </location>
</feature>
<dbReference type="Gene3D" id="2.40.50.100">
    <property type="match status" value="1"/>
</dbReference>
<dbReference type="SUPFAM" id="SSF111369">
    <property type="entry name" value="HlyD-like secretion proteins"/>
    <property type="match status" value="1"/>
</dbReference>
<keyword evidence="2" id="KW-0175">Coiled coil</keyword>
<dbReference type="AlphaFoldDB" id="A0A2S0NAX8"/>
<dbReference type="RefSeq" id="WP_106748434.1">
    <property type="nucleotide sequence ID" value="NZ_CP027668.1"/>
</dbReference>
<dbReference type="Proteomes" id="UP000237889">
    <property type="component" value="Chromosome"/>
</dbReference>
<proteinExistence type="inferred from homology"/>
<organism evidence="4 5">
    <name type="scientific">Phreatobacter cathodiphilus</name>
    <dbReference type="NCBI Taxonomy" id="1868589"/>
    <lineage>
        <taxon>Bacteria</taxon>
        <taxon>Pseudomonadati</taxon>
        <taxon>Pseudomonadota</taxon>
        <taxon>Alphaproteobacteria</taxon>
        <taxon>Hyphomicrobiales</taxon>
        <taxon>Phreatobacteraceae</taxon>
        <taxon>Phreatobacter</taxon>
    </lineage>
</organism>
<evidence type="ECO:0000256" key="1">
    <source>
        <dbReference type="ARBA" id="ARBA00009477"/>
    </source>
</evidence>
<accession>A0A2S0NAX8</accession>
<feature type="signal peptide" evidence="3">
    <location>
        <begin position="1"/>
        <end position="26"/>
    </location>
</feature>
<dbReference type="OrthoDB" id="7914255at2"/>
<sequence length="332" mass="34847">MRARQPAVAGLLGLAVLLSLAPGAKAAEEVVQPVAVVDSKAVYGRIESRFVVPARSRIGGVLVDLDVTEGSVVEAGRPIARVADEKLVLQMNAADARIRAAASQLDNARVEFDRTAALLARGAATQQRLDQLRMQVDVVTNQMNQAEAEKAVILQQATEGTVVAPAAGRVLTVPIRRGSVVLAGEQVATIAGGGLFLRLAIPERHAPLLTVGAVVEIGEGAAQAGRPSRGKIEKVYPQIESGRVIADVAVEGLSDRFVGERVLVRVPVATRQVLAVPEAALTLRAGIDFVRIATSQGERDVAVVIGALVETPTGTRREILTGLRPGDRVILP</sequence>
<reference evidence="4 5" key="1">
    <citation type="submission" date="2018-03" db="EMBL/GenBank/DDBJ databases">
        <title>Genome sequencing of Phreatobacter sp.</title>
        <authorList>
            <person name="Kim S.-J."/>
            <person name="Heo J."/>
            <person name="Kwon S.-W."/>
        </authorList>
    </citation>
    <scope>NUCLEOTIDE SEQUENCE [LARGE SCALE GENOMIC DNA]</scope>
    <source>
        <strain evidence="4 5">S-12</strain>
    </source>
</reference>
<dbReference type="PANTHER" id="PTHR30469">
    <property type="entry name" value="MULTIDRUG RESISTANCE PROTEIN MDTA"/>
    <property type="match status" value="1"/>
</dbReference>
<keyword evidence="5" id="KW-1185">Reference proteome</keyword>
<dbReference type="InterPro" id="IPR006143">
    <property type="entry name" value="RND_pump_MFP"/>
</dbReference>
<evidence type="ECO:0000256" key="2">
    <source>
        <dbReference type="SAM" id="Coils"/>
    </source>
</evidence>
<evidence type="ECO:0000313" key="4">
    <source>
        <dbReference type="EMBL" id="AVO45093.1"/>
    </source>
</evidence>
<gene>
    <name evidence="4" type="ORF">C6569_08490</name>
</gene>
<dbReference type="GO" id="GO:1990281">
    <property type="term" value="C:efflux pump complex"/>
    <property type="evidence" value="ECO:0007669"/>
    <property type="project" value="TreeGrafter"/>
</dbReference>
<dbReference type="NCBIfam" id="TIGR01730">
    <property type="entry name" value="RND_mfp"/>
    <property type="match status" value="1"/>
</dbReference>
<dbReference type="EMBL" id="CP027668">
    <property type="protein sequence ID" value="AVO45093.1"/>
    <property type="molecule type" value="Genomic_DNA"/>
</dbReference>
<keyword evidence="3" id="KW-0732">Signal</keyword>
<comment type="similarity">
    <text evidence="1">Belongs to the membrane fusion protein (MFP) (TC 8.A.1) family.</text>
</comment>
<dbReference type="PANTHER" id="PTHR30469:SF15">
    <property type="entry name" value="HLYD FAMILY OF SECRETION PROTEINS"/>
    <property type="match status" value="1"/>
</dbReference>
<dbReference type="Gene3D" id="2.40.420.20">
    <property type="match status" value="1"/>
</dbReference>
<dbReference type="KEGG" id="phr:C6569_08490"/>
<protein>
    <submittedName>
        <fullName evidence="4">Efflux transporter periplasmic adaptor subunit</fullName>
    </submittedName>
</protein>
<evidence type="ECO:0000313" key="5">
    <source>
        <dbReference type="Proteomes" id="UP000237889"/>
    </source>
</evidence>
<evidence type="ECO:0000256" key="3">
    <source>
        <dbReference type="SAM" id="SignalP"/>
    </source>
</evidence>
<dbReference type="Gene3D" id="1.10.287.470">
    <property type="entry name" value="Helix hairpin bin"/>
    <property type="match status" value="1"/>
</dbReference>
<feature type="chain" id="PRO_5015633328" evidence="3">
    <location>
        <begin position="27"/>
        <end position="332"/>
    </location>
</feature>
<name>A0A2S0NAX8_9HYPH</name>